<feature type="domain" description="Enoyl reductase (ER)" evidence="6">
    <location>
        <begin position="24"/>
        <end position="276"/>
    </location>
</feature>
<dbReference type="InterPro" id="IPR020843">
    <property type="entry name" value="ER"/>
</dbReference>
<proteinExistence type="inferred from homology"/>
<dbReference type="AlphaFoldDB" id="A0A6J3LVD0"/>
<dbReference type="GO" id="GO:0008270">
    <property type="term" value="F:zinc ion binding"/>
    <property type="evidence" value="ECO:0007669"/>
    <property type="project" value="InterPro"/>
</dbReference>
<dbReference type="InterPro" id="IPR002328">
    <property type="entry name" value="ADH_Zn_CS"/>
</dbReference>
<evidence type="ECO:0000256" key="4">
    <source>
        <dbReference type="ARBA" id="ARBA00023002"/>
    </source>
</evidence>
<dbReference type="SUPFAM" id="SSF50129">
    <property type="entry name" value="GroES-like"/>
    <property type="match status" value="1"/>
</dbReference>
<reference evidence="8" key="3">
    <citation type="submission" date="2025-08" db="UniProtKB">
        <authorList>
            <consortium name="RefSeq"/>
        </authorList>
    </citation>
    <scope>IDENTIFICATION</scope>
    <source>
        <strain evidence="8">CBS 342.82</strain>
    </source>
</reference>
<dbReference type="FunFam" id="3.40.50.720:FF:000022">
    <property type="entry name" value="Cinnamyl alcohol dehydrogenase"/>
    <property type="match status" value="1"/>
</dbReference>
<protein>
    <submittedName>
        <fullName evidence="8">GroES-like protein</fullName>
    </submittedName>
</protein>
<evidence type="ECO:0000256" key="3">
    <source>
        <dbReference type="ARBA" id="ARBA00022833"/>
    </source>
</evidence>
<dbReference type="Pfam" id="PF00107">
    <property type="entry name" value="ADH_zinc_N"/>
    <property type="match status" value="1"/>
</dbReference>
<dbReference type="InterPro" id="IPR013149">
    <property type="entry name" value="ADH-like_C"/>
</dbReference>
<dbReference type="Gene3D" id="3.90.180.10">
    <property type="entry name" value="Medium-chain alcohol dehydrogenases, catalytic domain"/>
    <property type="match status" value="1"/>
</dbReference>
<evidence type="ECO:0000313" key="7">
    <source>
        <dbReference type="Proteomes" id="UP000504637"/>
    </source>
</evidence>
<dbReference type="PANTHER" id="PTHR42683">
    <property type="entry name" value="ALDEHYDE REDUCTASE"/>
    <property type="match status" value="1"/>
</dbReference>
<keyword evidence="3 5" id="KW-0862">Zinc</keyword>
<dbReference type="Proteomes" id="UP000504637">
    <property type="component" value="Unplaced"/>
</dbReference>
<dbReference type="GO" id="GO:0016616">
    <property type="term" value="F:oxidoreductase activity, acting on the CH-OH group of donors, NAD or NADP as acceptor"/>
    <property type="evidence" value="ECO:0007669"/>
    <property type="project" value="InterPro"/>
</dbReference>
<dbReference type="InterPro" id="IPR036291">
    <property type="entry name" value="NAD(P)-bd_dom_sf"/>
</dbReference>
<evidence type="ECO:0000259" key="6">
    <source>
        <dbReference type="SMART" id="SM00829"/>
    </source>
</evidence>
<reference evidence="8" key="1">
    <citation type="submission" date="2020-01" db="EMBL/GenBank/DDBJ databases">
        <authorList>
            <consortium name="DOE Joint Genome Institute"/>
            <person name="Haridas S."/>
            <person name="Albert R."/>
            <person name="Binder M."/>
            <person name="Bloem J."/>
            <person name="Labutti K."/>
            <person name="Salamov A."/>
            <person name="Andreopoulos B."/>
            <person name="Baker S.E."/>
            <person name="Barry K."/>
            <person name="Bills G."/>
            <person name="Bluhm B.H."/>
            <person name="Cannon C."/>
            <person name="Castanera R."/>
            <person name="Culley D.E."/>
            <person name="Daum C."/>
            <person name="Ezra D."/>
            <person name="Gonzalez J.B."/>
            <person name="Henrissat B."/>
            <person name="Kuo A."/>
            <person name="Liang C."/>
            <person name="Lipzen A."/>
            <person name="Lutzoni F."/>
            <person name="Magnuson J."/>
            <person name="Mondo S."/>
            <person name="Nolan M."/>
            <person name="Ohm R."/>
            <person name="Pangilinan J."/>
            <person name="Park H.-J."/>
            <person name="Ramirez L."/>
            <person name="Alfaro M."/>
            <person name="Sun H."/>
            <person name="Tritt A."/>
            <person name="Yoshinaga Y."/>
            <person name="Zwiers L.-H."/>
            <person name="Turgeon B.G."/>
            <person name="Goodwin S.B."/>
            <person name="Spatafora J.W."/>
            <person name="Crous P.W."/>
            <person name="Grigoriev I.V."/>
        </authorList>
    </citation>
    <scope>NUCLEOTIDE SEQUENCE</scope>
    <source>
        <strain evidence="8">CBS 342.82</strain>
    </source>
</reference>
<dbReference type="SUPFAM" id="SSF51735">
    <property type="entry name" value="NAD(P)-binding Rossmann-fold domains"/>
    <property type="match status" value="1"/>
</dbReference>
<dbReference type="InterPro" id="IPR013154">
    <property type="entry name" value="ADH-like_N"/>
</dbReference>
<dbReference type="GeneID" id="54359706"/>
<keyword evidence="4" id="KW-0560">Oxidoreductase</keyword>
<dbReference type="SMART" id="SM00829">
    <property type="entry name" value="PKS_ER"/>
    <property type="match status" value="1"/>
</dbReference>
<organism evidence="8">
    <name type="scientific">Dissoconium aciculare CBS 342.82</name>
    <dbReference type="NCBI Taxonomy" id="1314786"/>
    <lineage>
        <taxon>Eukaryota</taxon>
        <taxon>Fungi</taxon>
        <taxon>Dikarya</taxon>
        <taxon>Ascomycota</taxon>
        <taxon>Pezizomycotina</taxon>
        <taxon>Dothideomycetes</taxon>
        <taxon>Dothideomycetidae</taxon>
        <taxon>Mycosphaerellales</taxon>
        <taxon>Dissoconiaceae</taxon>
        <taxon>Dissoconium</taxon>
    </lineage>
</organism>
<evidence type="ECO:0000313" key="8">
    <source>
        <dbReference type="RefSeq" id="XP_033456280.1"/>
    </source>
</evidence>
<gene>
    <name evidence="8" type="ORF">K489DRAFT_326469</name>
</gene>
<dbReference type="Pfam" id="PF08240">
    <property type="entry name" value="ADH_N"/>
    <property type="match status" value="1"/>
</dbReference>
<accession>A0A6J3LVD0</accession>
<dbReference type="InterPro" id="IPR011032">
    <property type="entry name" value="GroES-like_sf"/>
</dbReference>
<sequence>MSHRSEIGHPAPDSLHKLHTYYYSSSTSSYEVRTVQLPLPPRSILVRTTHSGICFTDVHAKPSGCGLGHEGIGIVSAVGIGVASGQFKPGDRVGWGWLNSSCGHCTTCVSGYRQYCSDARGFAFSDTEQGAFGDGRIVDAEFAYHIPDGVASEHAAPLMCAGASVYEALDAAGTRSHHRVGVVGLGGLGHMAVLFARAMGCGVTVFSSSMEKSSKKEDVSKLGAHEIVDLKRLQADDDPKMANEFKKVDVLLITANAVPNLEKLLPFLARRATIVLMTIQQDTISIPYMGFVLPGHRLIASTEASRENHLRMLEFADRHHIQPWIETFPMNAGGIDVAFSKLENGEMRYRGVLCRDTAA</sequence>
<dbReference type="Gene3D" id="3.40.50.720">
    <property type="entry name" value="NAD(P)-binding Rossmann-like Domain"/>
    <property type="match status" value="1"/>
</dbReference>
<evidence type="ECO:0000256" key="1">
    <source>
        <dbReference type="ARBA" id="ARBA00001947"/>
    </source>
</evidence>
<reference evidence="8" key="2">
    <citation type="submission" date="2020-04" db="EMBL/GenBank/DDBJ databases">
        <authorList>
            <consortium name="NCBI Genome Project"/>
        </authorList>
    </citation>
    <scope>NUCLEOTIDE SEQUENCE</scope>
    <source>
        <strain evidence="8">CBS 342.82</strain>
    </source>
</reference>
<name>A0A6J3LVD0_9PEZI</name>
<dbReference type="InterPro" id="IPR047109">
    <property type="entry name" value="CAD-like"/>
</dbReference>
<keyword evidence="7" id="KW-1185">Reference proteome</keyword>
<keyword evidence="2 5" id="KW-0479">Metal-binding</keyword>
<dbReference type="RefSeq" id="XP_033456280.1">
    <property type="nucleotide sequence ID" value="XM_033601906.1"/>
</dbReference>
<comment type="similarity">
    <text evidence="5">Belongs to the zinc-containing alcohol dehydrogenase family.</text>
</comment>
<comment type="cofactor">
    <cofactor evidence="1 5">
        <name>Zn(2+)</name>
        <dbReference type="ChEBI" id="CHEBI:29105"/>
    </cofactor>
</comment>
<dbReference type="OrthoDB" id="1879366at2759"/>
<dbReference type="PROSITE" id="PS00059">
    <property type="entry name" value="ADH_ZINC"/>
    <property type="match status" value="1"/>
</dbReference>
<evidence type="ECO:0000256" key="2">
    <source>
        <dbReference type="ARBA" id="ARBA00022723"/>
    </source>
</evidence>
<evidence type="ECO:0000256" key="5">
    <source>
        <dbReference type="RuleBase" id="RU361277"/>
    </source>
</evidence>